<evidence type="ECO:0000313" key="3">
    <source>
        <dbReference type="Proteomes" id="UP001244341"/>
    </source>
</evidence>
<sequence>MEPNNDVPQRSRRAVKRSFKLQGYVTVDSDASKRQRPASAGSGQAQDSAAPRSHAGAQLDPEPASEHSDDEESSDDQQHDSGDEEMADSDQQKEGLEGDLRQDELEELVERVNDKRRPGTRTKYSGNQKVWMRWCVNGGFLPNSKSISVDLKNEVAARGPLTRFMKWYVAGRAGDTVKSGRKASSASGELLRDAAVNMHSALQQLVDNSCRRAGKAPWILREAGRTAATLTPGGHHFTAFMTGREDQLPFVQQQQQPLQQQQQQLQQQSDERPPGLSDAEWHMVVQLRQQQQRPPGLSDEEWQLLLQTRQARRQAQARQQQQQQGRQFGSSLLQGMGTVEPLGEIALPHITAQGAAAAALGAAGARTATTAGAGGSVPIDGLLEVLLDMRQLITQGQQGCSCAGMQQQQQQCEDHGMGEAGGAGEVLQQQHQKQQQQQKQPSKNSVKPFPSLSVHTSMEALAHWYAVQPHHSEVAAGRTIKQMEDDGSHSWRAGGSKQRWSEYMVLLTALEEKQEQLVDAQRRLGRRGVQVDMVAAAQKLDEERLALPNPNPKSSKPMSICQFREHLTAQAHAAAAARLAAEEAEAPGAEQQ</sequence>
<accession>A0ABY8UAE3</accession>
<evidence type="ECO:0000313" key="2">
    <source>
        <dbReference type="EMBL" id="WIA17357.1"/>
    </source>
</evidence>
<feature type="region of interest" description="Disordered" evidence="1">
    <location>
        <begin position="413"/>
        <end position="450"/>
    </location>
</feature>
<feature type="compositionally biased region" description="Low complexity" evidence="1">
    <location>
        <begin position="38"/>
        <end position="50"/>
    </location>
</feature>
<keyword evidence="3" id="KW-1185">Reference proteome</keyword>
<gene>
    <name evidence="2" type="ORF">OEZ85_014219</name>
</gene>
<proteinExistence type="predicted"/>
<organism evidence="2 3">
    <name type="scientific">Tetradesmus obliquus</name>
    <name type="common">Green alga</name>
    <name type="synonym">Acutodesmus obliquus</name>
    <dbReference type="NCBI Taxonomy" id="3088"/>
    <lineage>
        <taxon>Eukaryota</taxon>
        <taxon>Viridiplantae</taxon>
        <taxon>Chlorophyta</taxon>
        <taxon>core chlorophytes</taxon>
        <taxon>Chlorophyceae</taxon>
        <taxon>CS clade</taxon>
        <taxon>Sphaeropleales</taxon>
        <taxon>Scenedesmaceae</taxon>
        <taxon>Tetradesmus</taxon>
    </lineage>
</organism>
<feature type="compositionally biased region" description="Basic residues" evidence="1">
    <location>
        <begin position="10"/>
        <end position="19"/>
    </location>
</feature>
<feature type="compositionally biased region" description="Low complexity" evidence="1">
    <location>
        <begin position="428"/>
        <end position="440"/>
    </location>
</feature>
<feature type="region of interest" description="Disordered" evidence="1">
    <location>
        <begin position="250"/>
        <end position="276"/>
    </location>
</feature>
<evidence type="ECO:0000256" key="1">
    <source>
        <dbReference type="SAM" id="MobiDB-lite"/>
    </source>
</evidence>
<dbReference type="Proteomes" id="UP001244341">
    <property type="component" value="Chromosome 8b"/>
</dbReference>
<dbReference type="EMBL" id="CP126215">
    <property type="protein sequence ID" value="WIA17357.1"/>
    <property type="molecule type" value="Genomic_DNA"/>
</dbReference>
<feature type="region of interest" description="Disordered" evidence="1">
    <location>
        <begin position="1"/>
        <end position="103"/>
    </location>
</feature>
<protein>
    <submittedName>
        <fullName evidence="2">Uncharacterized protein</fullName>
    </submittedName>
</protein>
<name>A0ABY8UAE3_TETOB</name>
<feature type="compositionally biased region" description="Basic and acidic residues" evidence="1">
    <location>
        <begin position="90"/>
        <end position="103"/>
    </location>
</feature>
<reference evidence="2 3" key="1">
    <citation type="submission" date="2023-05" db="EMBL/GenBank/DDBJ databases">
        <title>A 100% complete, gapless, phased diploid assembly of the Scenedesmus obliquus UTEX 3031 genome.</title>
        <authorList>
            <person name="Biondi T.C."/>
            <person name="Hanschen E.R."/>
            <person name="Kwon T."/>
            <person name="Eng W."/>
            <person name="Kruse C.P.S."/>
            <person name="Koehler S.I."/>
            <person name="Kunde Y."/>
            <person name="Gleasner C.D."/>
            <person name="You Mak K.T."/>
            <person name="Polle J."/>
            <person name="Hovde B.T."/>
            <person name="Starkenburg S.R."/>
        </authorList>
    </citation>
    <scope>NUCLEOTIDE SEQUENCE [LARGE SCALE GENOMIC DNA]</scope>
    <source>
        <strain evidence="2 3">DOE0152z</strain>
    </source>
</reference>
<feature type="compositionally biased region" description="Low complexity" evidence="1">
    <location>
        <begin position="252"/>
        <end position="268"/>
    </location>
</feature>